<comment type="caution">
    <text evidence="6">The sequence shown here is derived from an EMBL/GenBank/DDBJ whole genome shotgun (WGS) entry which is preliminary data.</text>
</comment>
<evidence type="ECO:0000256" key="3">
    <source>
        <dbReference type="ARBA" id="ARBA00022801"/>
    </source>
</evidence>
<dbReference type="EMBL" id="JAUTBB010000001">
    <property type="protein sequence ID" value="MDQ1117788.1"/>
    <property type="molecule type" value="Genomic_DNA"/>
</dbReference>
<evidence type="ECO:0000256" key="2">
    <source>
        <dbReference type="ARBA" id="ARBA00011901"/>
    </source>
</evidence>
<evidence type="ECO:0000313" key="7">
    <source>
        <dbReference type="Proteomes" id="UP001234354"/>
    </source>
</evidence>
<gene>
    <name evidence="6" type="ORF">QE383_000096</name>
</gene>
<dbReference type="GO" id="GO:0009253">
    <property type="term" value="P:peptidoglycan catabolic process"/>
    <property type="evidence" value="ECO:0007669"/>
    <property type="project" value="InterPro"/>
</dbReference>
<dbReference type="SMART" id="SM00644">
    <property type="entry name" value="Ami_2"/>
    <property type="match status" value="1"/>
</dbReference>
<evidence type="ECO:0000259" key="5">
    <source>
        <dbReference type="SMART" id="SM00644"/>
    </source>
</evidence>
<proteinExistence type="predicted"/>
<dbReference type="SUPFAM" id="SSF55846">
    <property type="entry name" value="N-acetylmuramoyl-L-alanine amidase-like"/>
    <property type="match status" value="1"/>
</dbReference>
<dbReference type="CDD" id="cd06583">
    <property type="entry name" value="PGRP"/>
    <property type="match status" value="1"/>
</dbReference>
<dbReference type="GO" id="GO:0071555">
    <property type="term" value="P:cell wall organization"/>
    <property type="evidence" value="ECO:0007669"/>
    <property type="project" value="UniProtKB-KW"/>
</dbReference>
<dbReference type="Proteomes" id="UP001234354">
    <property type="component" value="Unassembled WGS sequence"/>
</dbReference>
<comment type="catalytic activity">
    <reaction evidence="1">
        <text>Hydrolyzes the link between N-acetylmuramoyl residues and L-amino acid residues in certain cell-wall glycopeptides.</text>
        <dbReference type="EC" id="3.5.1.28"/>
    </reaction>
</comment>
<evidence type="ECO:0000256" key="1">
    <source>
        <dbReference type="ARBA" id="ARBA00001561"/>
    </source>
</evidence>
<keyword evidence="4" id="KW-0961">Cell wall biogenesis/degradation</keyword>
<keyword evidence="3 6" id="KW-0378">Hydrolase</keyword>
<dbReference type="GO" id="GO:0008745">
    <property type="term" value="F:N-acetylmuramoyl-L-alanine amidase activity"/>
    <property type="evidence" value="ECO:0007669"/>
    <property type="project" value="UniProtKB-EC"/>
</dbReference>
<dbReference type="GO" id="GO:0019867">
    <property type="term" value="C:outer membrane"/>
    <property type="evidence" value="ECO:0007669"/>
    <property type="project" value="TreeGrafter"/>
</dbReference>
<evidence type="ECO:0000313" key="6">
    <source>
        <dbReference type="EMBL" id="MDQ1117788.1"/>
    </source>
</evidence>
<evidence type="ECO:0000256" key="4">
    <source>
        <dbReference type="ARBA" id="ARBA00023316"/>
    </source>
</evidence>
<accession>A0AAW8G8B6</accession>
<dbReference type="GO" id="GO:0009254">
    <property type="term" value="P:peptidoglycan turnover"/>
    <property type="evidence" value="ECO:0007669"/>
    <property type="project" value="TreeGrafter"/>
</dbReference>
<dbReference type="PANTHER" id="PTHR30417:SF1">
    <property type="entry name" value="N-ACETYLMURAMOYL-L-ALANINE AMIDASE AMID"/>
    <property type="match status" value="1"/>
</dbReference>
<reference evidence="6" key="1">
    <citation type="submission" date="2023-07" db="EMBL/GenBank/DDBJ databases">
        <title>Functional and genomic diversity of the sorghum phyllosphere microbiome.</title>
        <authorList>
            <person name="Shade A."/>
        </authorList>
    </citation>
    <scope>NUCLEOTIDE SEQUENCE</scope>
    <source>
        <strain evidence="6">SORGH_AS_0908</strain>
    </source>
</reference>
<sequence>MNQGPSMHSTPNLPLRAAMLLLAALLLSACAGLPPKNPLAQWDPSPNQNARGPILIVIHFTSEDSVAESLKTLKTANSAGPVSAHYLIGADGKRYQLVSDDRRAWHAGAGHWGTINDVNSASIGIELDNDGHSPFADAQIDSLLLLLDDLCRRHHIPRTAIIGHEDMAPGRKVDPGPLFPWKRLAQAGFGVWPRADAPPAPAGFDPWLAMATLGYPLDNRGDAVQSFRHHFRGLEGRTFDEEDLRILHDLTLPPPAKDAQEDAP</sequence>
<feature type="domain" description="N-acetylmuramoyl-L-alanine amidase" evidence="5">
    <location>
        <begin position="43"/>
        <end position="176"/>
    </location>
</feature>
<dbReference type="PANTHER" id="PTHR30417">
    <property type="entry name" value="N-ACETYLMURAMOYL-L-ALANINE AMIDASE AMID"/>
    <property type="match status" value="1"/>
</dbReference>
<protein>
    <recommendedName>
        <fullName evidence="2">N-acetylmuramoyl-L-alanine amidase</fullName>
        <ecNumber evidence="2">3.5.1.28</ecNumber>
    </recommendedName>
</protein>
<name>A0AAW8G8B6_9GAMM</name>
<organism evidence="6 7">
    <name type="scientific">Pseudoxanthomonas winnipegensis</name>
    <dbReference type="NCBI Taxonomy" id="2480810"/>
    <lineage>
        <taxon>Bacteria</taxon>
        <taxon>Pseudomonadati</taxon>
        <taxon>Pseudomonadota</taxon>
        <taxon>Gammaproteobacteria</taxon>
        <taxon>Lysobacterales</taxon>
        <taxon>Lysobacteraceae</taxon>
        <taxon>Pseudoxanthomonas</taxon>
    </lineage>
</organism>
<dbReference type="InterPro" id="IPR002502">
    <property type="entry name" value="Amidase_domain"/>
</dbReference>
<dbReference type="InterPro" id="IPR036505">
    <property type="entry name" value="Amidase/PGRP_sf"/>
</dbReference>
<dbReference type="InterPro" id="IPR051206">
    <property type="entry name" value="NAMLAA_amidase_2"/>
</dbReference>
<dbReference type="Gene3D" id="3.40.80.10">
    <property type="entry name" value="Peptidoglycan recognition protein-like"/>
    <property type="match status" value="1"/>
</dbReference>
<dbReference type="EC" id="3.5.1.28" evidence="2"/>
<dbReference type="Pfam" id="PF01510">
    <property type="entry name" value="Amidase_2"/>
    <property type="match status" value="1"/>
</dbReference>
<dbReference type="AlphaFoldDB" id="A0AAW8G8B6"/>